<accession>A0A3E1Y480</accession>
<name>A0A3E1Y480_9BACT</name>
<reference evidence="1 2" key="1">
    <citation type="submission" date="2018-07" db="EMBL/GenBank/DDBJ databases">
        <title>Chitinophaga K2CV101002-2 sp. nov., isolated from a monsoon evergreen broad-leaved forest soil.</title>
        <authorList>
            <person name="Lv Y."/>
        </authorList>
    </citation>
    <scope>NUCLEOTIDE SEQUENCE [LARGE SCALE GENOMIC DNA]</scope>
    <source>
        <strain evidence="1 2">GDMCC 1.1288</strain>
    </source>
</reference>
<sequence length="232" mass="25399">MLHNIVKVNLSSLALNNYSVYFERCLTKKISATLGVRIMPNTALNTTLVGVRVADLLQSDNNNDYINSNVNNQTFTLGVRFYTGHKPGARGFYTELYGRYGNFGINYPYNYTTGGKDYYIPVTARYSGLGGGILLGSQFMISRHILMDIYIIGAHYGKMTGSLDARADLSSMSNADKQLLRYDLEGLAPALNNKQIITVQDVDNSGAKGKIDGPFLGVRALGFSIGYAFGGK</sequence>
<keyword evidence="2" id="KW-1185">Reference proteome</keyword>
<dbReference type="EMBL" id="QPMM01000013">
    <property type="protein sequence ID" value="RFS19463.1"/>
    <property type="molecule type" value="Genomic_DNA"/>
</dbReference>
<protein>
    <submittedName>
        <fullName evidence="1">DUF3575 domain-containing protein</fullName>
    </submittedName>
</protein>
<proteinExistence type="predicted"/>
<gene>
    <name evidence="1" type="ORF">DVR12_22785</name>
</gene>
<dbReference type="Proteomes" id="UP000260644">
    <property type="component" value="Unassembled WGS sequence"/>
</dbReference>
<comment type="caution">
    <text evidence="1">The sequence shown here is derived from an EMBL/GenBank/DDBJ whole genome shotgun (WGS) entry which is preliminary data.</text>
</comment>
<evidence type="ECO:0000313" key="1">
    <source>
        <dbReference type="EMBL" id="RFS19463.1"/>
    </source>
</evidence>
<evidence type="ECO:0000313" key="2">
    <source>
        <dbReference type="Proteomes" id="UP000260644"/>
    </source>
</evidence>
<organism evidence="1 2">
    <name type="scientific">Chitinophaga silvatica</name>
    <dbReference type="NCBI Taxonomy" id="2282649"/>
    <lineage>
        <taxon>Bacteria</taxon>
        <taxon>Pseudomonadati</taxon>
        <taxon>Bacteroidota</taxon>
        <taxon>Chitinophagia</taxon>
        <taxon>Chitinophagales</taxon>
        <taxon>Chitinophagaceae</taxon>
        <taxon>Chitinophaga</taxon>
    </lineage>
</organism>
<dbReference type="AlphaFoldDB" id="A0A3E1Y480"/>